<proteinExistence type="predicted"/>
<comment type="caution">
    <text evidence="2">The sequence shown here is derived from an EMBL/GenBank/DDBJ whole genome shotgun (WGS) entry which is preliminary data.</text>
</comment>
<evidence type="ECO:0000313" key="2">
    <source>
        <dbReference type="EMBL" id="MBN2954306.1"/>
    </source>
</evidence>
<reference evidence="2" key="1">
    <citation type="submission" date="2021-02" db="EMBL/GenBank/DDBJ databases">
        <title>Metagenome-assembled genomes from human diarrheal sample B26.</title>
        <authorList>
            <person name="Ateba T.P."/>
            <person name="Alayande K.A."/>
            <person name="Mwanza M."/>
        </authorList>
    </citation>
    <scope>NUCLEOTIDE SEQUENCE</scope>
    <source>
        <strain evidence="2">06WH</strain>
    </source>
</reference>
<accession>A0A939CGL1</accession>
<organism evidence="2 3">
    <name type="scientific">Fusicatenibacter saccharivorans</name>
    <dbReference type="NCBI Taxonomy" id="1150298"/>
    <lineage>
        <taxon>Bacteria</taxon>
        <taxon>Bacillati</taxon>
        <taxon>Bacillota</taxon>
        <taxon>Clostridia</taxon>
        <taxon>Lachnospirales</taxon>
        <taxon>Lachnospiraceae</taxon>
        <taxon>Fusicatenibacter</taxon>
    </lineage>
</organism>
<dbReference type="EMBL" id="JAFHBD010000061">
    <property type="protein sequence ID" value="MBN2954306.1"/>
    <property type="molecule type" value="Genomic_DNA"/>
</dbReference>
<evidence type="ECO:0000313" key="3">
    <source>
        <dbReference type="Proteomes" id="UP000737612"/>
    </source>
</evidence>
<sequence>MLDEDCDIGKLEGSVEECGVQGFAEWEVCGFHGVYSIADLSGSGDDVRDVDDQQTGNNADGQH</sequence>
<feature type="compositionally biased region" description="Polar residues" evidence="1">
    <location>
        <begin position="53"/>
        <end position="63"/>
    </location>
</feature>
<name>A0A939CGL1_9FIRM</name>
<dbReference type="AlphaFoldDB" id="A0A939CGL1"/>
<evidence type="ECO:0000256" key="1">
    <source>
        <dbReference type="SAM" id="MobiDB-lite"/>
    </source>
</evidence>
<protein>
    <submittedName>
        <fullName evidence="2">Uncharacterized protein</fullName>
    </submittedName>
</protein>
<feature type="region of interest" description="Disordered" evidence="1">
    <location>
        <begin position="42"/>
        <end position="63"/>
    </location>
</feature>
<dbReference type="Proteomes" id="UP000737612">
    <property type="component" value="Unassembled WGS sequence"/>
</dbReference>
<gene>
    <name evidence="2" type="ORF">JTJ23_12125</name>
</gene>